<organism evidence="4 5">
    <name type="scientific">Blautia liquoris</name>
    <dbReference type="NCBI Taxonomy" id="2779518"/>
    <lineage>
        <taxon>Bacteria</taxon>
        <taxon>Bacillati</taxon>
        <taxon>Bacillota</taxon>
        <taxon>Clostridia</taxon>
        <taxon>Lachnospirales</taxon>
        <taxon>Lachnospiraceae</taxon>
        <taxon>Blautia</taxon>
    </lineage>
</organism>
<dbReference type="PANTHER" id="PTHR31987">
    <property type="entry name" value="GLUTAMINASE A-RELATED"/>
    <property type="match status" value="1"/>
</dbReference>
<feature type="domain" description="Glutaminase A N-terminal" evidence="3">
    <location>
        <begin position="210"/>
        <end position="272"/>
    </location>
</feature>
<evidence type="ECO:0000313" key="5">
    <source>
        <dbReference type="Proteomes" id="UP000593601"/>
    </source>
</evidence>
<evidence type="ECO:0000259" key="2">
    <source>
        <dbReference type="Pfam" id="PF16335"/>
    </source>
</evidence>
<dbReference type="Pfam" id="PF16335">
    <property type="entry name" value="GtaA_6_Hairpin"/>
    <property type="match status" value="1"/>
</dbReference>
<dbReference type="Pfam" id="PF16334">
    <property type="entry name" value="DUF4964"/>
    <property type="match status" value="1"/>
</dbReference>
<dbReference type="InterPro" id="IPR032515">
    <property type="entry name" value="DUF4964"/>
</dbReference>
<protein>
    <submittedName>
        <fullName evidence="4">DUF4965 domain-containing protein</fullName>
    </submittedName>
</protein>
<evidence type="ECO:0000259" key="1">
    <source>
        <dbReference type="Pfam" id="PF16334"/>
    </source>
</evidence>
<dbReference type="InterPro" id="IPR033433">
    <property type="entry name" value="GtaA_N"/>
</dbReference>
<keyword evidence="5" id="KW-1185">Reference proteome</keyword>
<evidence type="ECO:0000259" key="3">
    <source>
        <dbReference type="Pfam" id="PF17168"/>
    </source>
</evidence>
<dbReference type="EMBL" id="CP063304">
    <property type="protein sequence ID" value="QOV19735.1"/>
    <property type="molecule type" value="Genomic_DNA"/>
</dbReference>
<dbReference type="InterPro" id="IPR032514">
    <property type="entry name" value="GtaA_central"/>
</dbReference>
<dbReference type="Pfam" id="PF17168">
    <property type="entry name" value="DUF5127"/>
    <property type="match status" value="2"/>
</dbReference>
<dbReference type="Proteomes" id="UP000593601">
    <property type="component" value="Chromosome"/>
</dbReference>
<gene>
    <name evidence="4" type="ORF">INP51_01805</name>
</gene>
<dbReference type="GO" id="GO:0005975">
    <property type="term" value="P:carbohydrate metabolic process"/>
    <property type="evidence" value="ECO:0007669"/>
    <property type="project" value="InterPro"/>
</dbReference>
<dbReference type="RefSeq" id="WP_193736055.1">
    <property type="nucleotide sequence ID" value="NZ_CP063304.1"/>
</dbReference>
<dbReference type="SUPFAM" id="SSF48208">
    <property type="entry name" value="Six-hairpin glycosidases"/>
    <property type="match status" value="1"/>
</dbReference>
<dbReference type="InterPro" id="IPR008928">
    <property type="entry name" value="6-hairpin_glycosidase_sf"/>
</dbReference>
<accession>A0A7M2RHD5</accession>
<proteinExistence type="predicted"/>
<feature type="domain" description="Glutaminase A central" evidence="2">
    <location>
        <begin position="280"/>
        <end position="647"/>
    </location>
</feature>
<reference evidence="4 5" key="1">
    <citation type="submission" date="2020-10" db="EMBL/GenBank/DDBJ databases">
        <title>Blautia liquoris sp.nov., isolated from the mud in a fermentation cellar used for the production of Chinese strong-flavoured liquor.</title>
        <authorList>
            <person name="Lu L."/>
        </authorList>
    </citation>
    <scope>NUCLEOTIDE SEQUENCE [LARGE SCALE GENOMIC DNA]</scope>
    <source>
        <strain evidence="4 5">LZLJ-3</strain>
    </source>
</reference>
<dbReference type="InterPro" id="IPR052743">
    <property type="entry name" value="Glutaminase_GtaA"/>
</dbReference>
<dbReference type="AlphaFoldDB" id="A0A7M2RHD5"/>
<dbReference type="PANTHER" id="PTHR31987:SF1">
    <property type="entry name" value="GLUTAMINASE A"/>
    <property type="match status" value="1"/>
</dbReference>
<feature type="domain" description="DUF4964" evidence="1">
    <location>
        <begin position="7"/>
        <end position="60"/>
    </location>
</feature>
<dbReference type="KEGG" id="bliq:INP51_01805"/>
<name>A0A7M2RHD5_9FIRM</name>
<feature type="domain" description="Glutaminase A N-terminal" evidence="3">
    <location>
        <begin position="75"/>
        <end position="193"/>
    </location>
</feature>
<sequence>MIIKKTASVPLITHDPYFSVWSPSDHLYDADTMHWSRISQRMYGSLAVDGETYYFMGNHDDNKVLMQTCMELTATSTIYHFENEAVKLSVRFTSPLLLEDPLLVSRPCTYVDFDIEKKKDVVVSLHLELTAELVRYTKGKIIGGSHQASLPSGGSFHYATMSKANQAPLGHSGDNITIDWGTLYLASDSKGTKILFDGEEECLKGSAAIQDQKEKVSFVIAYDDLLSIYYFGNWKKAYWTEQYATILDAIAASLEDKKVVLKKAEQFDQRMEEAAEKSGGKEYAYLCNLSYRQSIAAHKLITDENGEIIFLSKENDSNGCIGTVDVSYPSIPLYLLHNTEYVKGMLRPIFRFSQLPVWEFDFAPHDVGRYPYASGQVYGLKNHKGEYDGENGNIAPFYHQFPKKCDIYEYHFQMPVEECGNMLVMTAAACLLDKNADFALPYMDILKQWTKYLIEYGDDPGEQLCTDDFAGHLSHNVNLSAKAIVGIEAYAQICRLAGSEKDYETYHEKAKMMAESWEDRAFDQDHYRLTFDGEGTWSLKYNTIWDKFFNSNLFSDQMYEKEIEYYLKKNQKYGVPLDNRKSYTKSDWILWSAALTDDLEQRKQFIEPVARYQQETESRVPFSDWYDTKTGKQNAFIARSVQGGIFMPILIDRMQFIGRQGTK</sequence>
<evidence type="ECO:0000313" key="4">
    <source>
        <dbReference type="EMBL" id="QOV19735.1"/>
    </source>
</evidence>